<comment type="caution">
    <text evidence="1">The sequence shown here is derived from an EMBL/GenBank/DDBJ whole genome shotgun (WGS) entry which is preliminary data.</text>
</comment>
<evidence type="ECO:0000313" key="1">
    <source>
        <dbReference type="EMBL" id="KFX42837.1"/>
    </source>
</evidence>
<dbReference type="HOGENOM" id="CLU_1240843_0_0_1"/>
<proteinExistence type="predicted"/>
<protein>
    <submittedName>
        <fullName evidence="1">Uncharacterized protein</fullName>
    </submittedName>
</protein>
<reference evidence="1" key="1">
    <citation type="journal article" date="2014" name="PLoS Genet.">
        <title>Signature Gene Expression Reveals Novel Clues to the Molecular Mechanisms of Dimorphic Transition in Penicillium marneffei.</title>
        <authorList>
            <person name="Yang E."/>
            <person name="Wang G."/>
            <person name="Cai J."/>
            <person name="Woo P.C."/>
            <person name="Lau S.K."/>
            <person name="Yuen K.-Y."/>
            <person name="Chow W.-N."/>
            <person name="Lin X."/>
        </authorList>
    </citation>
    <scope>NUCLEOTIDE SEQUENCE [LARGE SCALE GENOMIC DNA]</scope>
    <source>
        <strain evidence="1">PM1</strain>
    </source>
</reference>
<organism evidence="1">
    <name type="scientific">Talaromyces marneffei PM1</name>
    <dbReference type="NCBI Taxonomy" id="1077442"/>
    <lineage>
        <taxon>Eukaryota</taxon>
        <taxon>Fungi</taxon>
        <taxon>Dikarya</taxon>
        <taxon>Ascomycota</taxon>
        <taxon>Pezizomycotina</taxon>
        <taxon>Eurotiomycetes</taxon>
        <taxon>Eurotiomycetidae</taxon>
        <taxon>Eurotiales</taxon>
        <taxon>Trichocomaceae</taxon>
        <taxon>Talaromyces</taxon>
        <taxon>Talaromyces sect. Talaromyces</taxon>
    </lineage>
</organism>
<gene>
    <name evidence="1" type="ORF">GQ26_0400320</name>
</gene>
<accession>A0A093URB6</accession>
<dbReference type="EMBL" id="JPOX01000040">
    <property type="protein sequence ID" value="KFX42837.1"/>
    <property type="molecule type" value="Genomic_DNA"/>
</dbReference>
<sequence>MDTPISSPGSHPSLISILTSRLQILSNEILSINETVRCGKLQLNQEEYRALEGASEDLGKRAEGIIEVVHALGKRRANAANGQKLVLTMEHVRSDLVTSRKLKHRATFIRNIQLIFEGPKESGLDSVPVKARKRLTHERCEQIRGLGTNRLILWSAAFPPSQWDPNLLPKATFESWEWCASCSNSHSIWNRKPSYSDKPGTECSSATWYDQICITADPLLIDI</sequence>
<dbReference type="AlphaFoldDB" id="A0A093URB6"/>
<name>A0A093URB6_TALMA</name>